<dbReference type="InterPro" id="IPR012337">
    <property type="entry name" value="RNaseH-like_sf"/>
</dbReference>
<keyword evidence="1" id="KW-0808">Transferase</keyword>
<sequence length="207" mass="23449">MQARTYPYYILHIRSHTNLPGSITEGNTRAVLLASPDWVAPQPDMLAQEKALHNFFHLSARALQQQFQLPNTDAHNIVSICADCQGHAAPLQMGVSPHGLRALQVWQTDVTHIPEFGHLKYTHVSTDSFFSVIWATVHRGKRGWDAIAHWQSVLQLWAFLKPSKLMVALYTLHRKPGNFYSSGVYDTKLASLIYQLDKGKWKGHMVP</sequence>
<dbReference type="AlphaFoldDB" id="A0A218U8Q6"/>
<protein>
    <submittedName>
        <fullName evidence="10">Endogenous retrovirus group K member 25 Pol protein</fullName>
    </submittedName>
</protein>
<dbReference type="InterPro" id="IPR017856">
    <property type="entry name" value="Integrase-like_N"/>
</dbReference>
<dbReference type="EMBL" id="MUZQ01000625">
    <property type="protein sequence ID" value="OWK50073.1"/>
    <property type="molecule type" value="Genomic_DNA"/>
</dbReference>
<dbReference type="PANTHER" id="PTHR41694:SF3">
    <property type="entry name" value="RNA-DIRECTED DNA POLYMERASE-RELATED"/>
    <property type="match status" value="1"/>
</dbReference>
<evidence type="ECO:0000256" key="1">
    <source>
        <dbReference type="ARBA" id="ARBA00022679"/>
    </source>
</evidence>
<evidence type="ECO:0000256" key="7">
    <source>
        <dbReference type="ARBA" id="ARBA00022918"/>
    </source>
</evidence>
<dbReference type="InterPro" id="IPR036397">
    <property type="entry name" value="RNaseH_sf"/>
</dbReference>
<dbReference type="Pfam" id="PF02022">
    <property type="entry name" value="Integrase_Zn"/>
    <property type="match status" value="1"/>
</dbReference>
<evidence type="ECO:0000313" key="11">
    <source>
        <dbReference type="Proteomes" id="UP000197619"/>
    </source>
</evidence>
<dbReference type="Gene3D" id="3.30.420.10">
    <property type="entry name" value="Ribonuclease H-like superfamily/Ribonuclease H"/>
    <property type="match status" value="1"/>
</dbReference>
<reference evidence="10 11" key="1">
    <citation type="submission" date="2017-05" db="EMBL/GenBank/DDBJ databases">
        <title>Genome of assembly of the Bengalese finch, Lonchura striata domestica.</title>
        <authorList>
            <person name="Colquitt B.M."/>
            <person name="Brainard M.S."/>
        </authorList>
    </citation>
    <scope>NUCLEOTIDE SEQUENCE [LARGE SCALE GENOMIC DNA]</scope>
    <source>
        <strain evidence="10">White83orange57</strain>
    </source>
</reference>
<dbReference type="GO" id="GO:0008270">
    <property type="term" value="F:zinc ion binding"/>
    <property type="evidence" value="ECO:0007669"/>
    <property type="project" value="UniProtKB-KW"/>
</dbReference>
<evidence type="ECO:0000256" key="2">
    <source>
        <dbReference type="ARBA" id="ARBA00022695"/>
    </source>
</evidence>
<keyword evidence="8" id="KW-0863">Zinc-finger</keyword>
<evidence type="ECO:0000256" key="6">
    <source>
        <dbReference type="ARBA" id="ARBA00022801"/>
    </source>
</evidence>
<evidence type="ECO:0000256" key="8">
    <source>
        <dbReference type="PROSITE-ProRule" id="PRU00450"/>
    </source>
</evidence>
<dbReference type="GO" id="GO:0004519">
    <property type="term" value="F:endonuclease activity"/>
    <property type="evidence" value="ECO:0007669"/>
    <property type="project" value="UniProtKB-KW"/>
</dbReference>
<dbReference type="PROSITE" id="PS50876">
    <property type="entry name" value="ZF_INTEGRASE"/>
    <property type="match status" value="1"/>
</dbReference>
<dbReference type="GO" id="GO:0035613">
    <property type="term" value="F:RNA stem-loop binding"/>
    <property type="evidence" value="ECO:0007669"/>
    <property type="project" value="TreeGrafter"/>
</dbReference>
<keyword evidence="3" id="KW-0540">Nuclease</keyword>
<keyword evidence="5" id="KW-0255">Endonuclease</keyword>
<dbReference type="Gene3D" id="1.10.10.200">
    <property type="match status" value="1"/>
</dbReference>
<dbReference type="SUPFAM" id="SSF46919">
    <property type="entry name" value="N-terminal Zn binding domain of HIV integrase"/>
    <property type="match status" value="1"/>
</dbReference>
<keyword evidence="11" id="KW-1185">Reference proteome</keyword>
<name>A0A218U8Q6_9PASE</name>
<gene>
    <name evidence="10" type="primary">ERVK-25_0</name>
    <name evidence="10" type="ORF">RLOC_00001867</name>
</gene>
<evidence type="ECO:0000256" key="3">
    <source>
        <dbReference type="ARBA" id="ARBA00022722"/>
    </source>
</evidence>
<evidence type="ECO:0000313" key="10">
    <source>
        <dbReference type="EMBL" id="OWK50073.1"/>
    </source>
</evidence>
<organism evidence="10 11">
    <name type="scientific">Lonchura striata</name>
    <name type="common">white-rumped munia</name>
    <dbReference type="NCBI Taxonomy" id="40157"/>
    <lineage>
        <taxon>Eukaryota</taxon>
        <taxon>Metazoa</taxon>
        <taxon>Chordata</taxon>
        <taxon>Craniata</taxon>
        <taxon>Vertebrata</taxon>
        <taxon>Euteleostomi</taxon>
        <taxon>Archelosauria</taxon>
        <taxon>Archosauria</taxon>
        <taxon>Dinosauria</taxon>
        <taxon>Saurischia</taxon>
        <taxon>Theropoda</taxon>
        <taxon>Coelurosauria</taxon>
        <taxon>Aves</taxon>
        <taxon>Neognathae</taxon>
        <taxon>Neoaves</taxon>
        <taxon>Telluraves</taxon>
        <taxon>Australaves</taxon>
        <taxon>Passeriformes</taxon>
        <taxon>Passeroidea</taxon>
        <taxon>Estrildidae</taxon>
        <taxon>Estrildinae</taxon>
        <taxon>Lonchura</taxon>
    </lineage>
</organism>
<keyword evidence="2" id="KW-0548">Nucleotidyltransferase</keyword>
<comment type="caution">
    <text evidence="10">The sequence shown here is derived from an EMBL/GenBank/DDBJ whole genome shotgun (WGS) entry which is preliminary data.</text>
</comment>
<keyword evidence="8" id="KW-0862">Zinc</keyword>
<dbReference type="InterPro" id="IPR003308">
    <property type="entry name" value="Integrase_Zn-bd_dom_N"/>
</dbReference>
<dbReference type="GO" id="GO:0003964">
    <property type="term" value="F:RNA-directed DNA polymerase activity"/>
    <property type="evidence" value="ECO:0007669"/>
    <property type="project" value="UniProtKB-KW"/>
</dbReference>
<dbReference type="PANTHER" id="PTHR41694">
    <property type="entry name" value="ENDOGENOUS RETROVIRUS GROUP K MEMBER POL PROTEIN"/>
    <property type="match status" value="1"/>
</dbReference>
<keyword evidence="6" id="KW-0378">Hydrolase</keyword>
<dbReference type="Proteomes" id="UP000197619">
    <property type="component" value="Unassembled WGS sequence"/>
</dbReference>
<dbReference type="SUPFAM" id="SSF53098">
    <property type="entry name" value="Ribonuclease H-like"/>
    <property type="match status" value="1"/>
</dbReference>
<evidence type="ECO:0000259" key="9">
    <source>
        <dbReference type="PROSITE" id="PS50876"/>
    </source>
</evidence>
<evidence type="ECO:0000256" key="4">
    <source>
        <dbReference type="ARBA" id="ARBA00022723"/>
    </source>
</evidence>
<feature type="domain" description="Integrase-type" evidence="9">
    <location>
        <begin position="44"/>
        <end position="85"/>
    </location>
</feature>
<evidence type="ECO:0000256" key="5">
    <source>
        <dbReference type="ARBA" id="ARBA00022759"/>
    </source>
</evidence>
<dbReference type="GO" id="GO:0016787">
    <property type="term" value="F:hydrolase activity"/>
    <property type="evidence" value="ECO:0007669"/>
    <property type="project" value="UniProtKB-KW"/>
</dbReference>
<keyword evidence="7" id="KW-0695">RNA-directed DNA polymerase</keyword>
<accession>A0A218U8Q6</accession>
<proteinExistence type="predicted"/>
<keyword evidence="4" id="KW-0479">Metal-binding</keyword>